<dbReference type="AlphaFoldDB" id="A0A166KTM2"/>
<keyword evidence="1" id="KW-0472">Membrane</keyword>
<keyword evidence="1" id="KW-1133">Transmembrane helix</keyword>
<protein>
    <submittedName>
        <fullName evidence="2">Uncharacterized protein</fullName>
    </submittedName>
</protein>
<dbReference type="EMBL" id="LWAJ01000015">
    <property type="protein sequence ID" value="KZL51531.1"/>
    <property type="molecule type" value="Genomic_DNA"/>
</dbReference>
<name>A0A166KTM2_NODSP</name>
<dbReference type="Proteomes" id="UP000076555">
    <property type="component" value="Unassembled WGS sequence"/>
</dbReference>
<proteinExistence type="predicted"/>
<comment type="caution">
    <text evidence="2">The sequence shown here is derived from an EMBL/GenBank/DDBJ whole genome shotgun (WGS) entry which is preliminary data.</text>
</comment>
<evidence type="ECO:0000256" key="1">
    <source>
        <dbReference type="SAM" id="Phobius"/>
    </source>
</evidence>
<keyword evidence="1" id="KW-0812">Transmembrane</keyword>
<dbReference type="RefSeq" id="WP_006197976.1">
    <property type="nucleotide sequence ID" value="NZ_CAWMRI010000015.1"/>
</dbReference>
<organism evidence="2 3">
    <name type="scientific">Nodularia spumigena CENA596</name>
    <dbReference type="NCBI Taxonomy" id="1819295"/>
    <lineage>
        <taxon>Bacteria</taxon>
        <taxon>Bacillati</taxon>
        <taxon>Cyanobacteriota</taxon>
        <taxon>Cyanophyceae</taxon>
        <taxon>Nostocales</taxon>
        <taxon>Nodulariaceae</taxon>
        <taxon>Nodularia</taxon>
    </lineage>
</organism>
<evidence type="ECO:0000313" key="3">
    <source>
        <dbReference type="Proteomes" id="UP000076555"/>
    </source>
</evidence>
<dbReference type="GeneID" id="78017649"/>
<accession>A0A166KTM2</accession>
<evidence type="ECO:0000313" key="2">
    <source>
        <dbReference type="EMBL" id="KZL51531.1"/>
    </source>
</evidence>
<feature type="transmembrane region" description="Helical" evidence="1">
    <location>
        <begin position="21"/>
        <end position="41"/>
    </location>
</feature>
<sequence length="61" mass="6552">MDANSQSANPPDTYSHRLADIVGTAIALVTLTLPVFVIAHYSTDVANNPQPQTYTLPIRGN</sequence>
<gene>
    <name evidence="2" type="ORF">A2T98_01325</name>
</gene>
<reference evidence="2 3" key="1">
    <citation type="submission" date="2016-04" db="EMBL/GenBank/DDBJ databases">
        <title>Draft Genome Assembly of the Bloom-forming Cyanobacterium Nodularia spumigena Strain CENA596 in Shrimp Production Ponds.</title>
        <authorList>
            <person name="Popin R.V."/>
            <person name="Rigonato J."/>
            <person name="Abreu V.A."/>
            <person name="Andreote A.P."/>
            <person name="Silveira S.B."/>
            <person name="Odebrecht C."/>
            <person name="Fiore M.F."/>
        </authorList>
    </citation>
    <scope>NUCLEOTIDE SEQUENCE [LARGE SCALE GENOMIC DNA]</scope>
    <source>
        <strain evidence="2 3">CENA596</strain>
    </source>
</reference>
<dbReference type="OrthoDB" id="495583at2"/>